<evidence type="ECO:0000256" key="2">
    <source>
        <dbReference type="ARBA" id="ARBA00023161"/>
    </source>
</evidence>
<evidence type="ECO:0000313" key="4">
    <source>
        <dbReference type="EnsemblMetazoa" id="ADIR008627-PA"/>
    </source>
</evidence>
<accession>A0A182NLU6</accession>
<dbReference type="Gene3D" id="3.40.50.300">
    <property type="entry name" value="P-loop containing nucleotide triphosphate hydrolases"/>
    <property type="match status" value="1"/>
</dbReference>
<evidence type="ECO:0000256" key="1">
    <source>
        <dbReference type="ARBA" id="ARBA00007712"/>
    </source>
</evidence>
<dbReference type="STRING" id="7168.A0A182NLU6"/>
<dbReference type="InterPro" id="IPR039177">
    <property type="entry name" value="SMG9"/>
</dbReference>
<dbReference type="PANTHER" id="PTHR14270:SF0">
    <property type="entry name" value="NONSENSE-MEDIATED MRNA DECAY FACTOR SMG9"/>
    <property type="match status" value="1"/>
</dbReference>
<reference evidence="5" key="1">
    <citation type="submission" date="2013-03" db="EMBL/GenBank/DDBJ databases">
        <title>The Genome Sequence of Anopheles dirus WRAIR2.</title>
        <authorList>
            <consortium name="The Broad Institute Genomics Platform"/>
            <person name="Neafsey D.E."/>
            <person name="Walton C."/>
            <person name="Walker B."/>
            <person name="Young S.K."/>
            <person name="Zeng Q."/>
            <person name="Gargeya S."/>
            <person name="Fitzgerald M."/>
            <person name="Haas B."/>
            <person name="Abouelleil A."/>
            <person name="Allen A.W."/>
            <person name="Alvarado L."/>
            <person name="Arachchi H.M."/>
            <person name="Berlin A.M."/>
            <person name="Chapman S.B."/>
            <person name="Gainer-Dewar J."/>
            <person name="Goldberg J."/>
            <person name="Griggs A."/>
            <person name="Gujja S."/>
            <person name="Hansen M."/>
            <person name="Howarth C."/>
            <person name="Imamovic A."/>
            <person name="Ireland A."/>
            <person name="Larimer J."/>
            <person name="McCowan C."/>
            <person name="Murphy C."/>
            <person name="Pearson M."/>
            <person name="Poon T.W."/>
            <person name="Priest M."/>
            <person name="Roberts A."/>
            <person name="Saif S."/>
            <person name="Shea T."/>
            <person name="Sisk P."/>
            <person name="Sykes S."/>
            <person name="Wortman J."/>
            <person name="Nusbaum C."/>
            <person name="Birren B."/>
        </authorList>
    </citation>
    <scope>NUCLEOTIDE SEQUENCE [LARGE SCALE GENOMIC DNA]</scope>
    <source>
        <strain evidence="5">WRAIR2</strain>
    </source>
</reference>
<evidence type="ECO:0000256" key="3">
    <source>
        <dbReference type="SAM" id="MobiDB-lite"/>
    </source>
</evidence>
<reference evidence="4" key="2">
    <citation type="submission" date="2020-05" db="UniProtKB">
        <authorList>
            <consortium name="EnsemblMetazoa"/>
        </authorList>
    </citation>
    <scope>IDENTIFICATION</scope>
    <source>
        <strain evidence="4">WRAIR2</strain>
    </source>
</reference>
<dbReference type="PANTHER" id="PTHR14270">
    <property type="entry name" value="NONSENSE-MEDIATED MRNA DECAY FACTOR SMG9"/>
    <property type="match status" value="1"/>
</dbReference>
<sequence length="362" mass="40489">MSGKQPPKILLKPRPAEDSSTRPPTVAGPRRTPTTILANANQQNVTASKGPAESRRHAGTSKPGSSAAIPDPYNYTPTNGSLVLLKNHNAINYAALDFLHETNQDYVVIGTIGMSGVGKSTVLNLLNTNLSSSSRTGSNAAGKGFPVHSSINISGENEVRMQITTDRLILLDCSEPHEQDELRTLIIFLRICHVIFIVQEEYYNVRLMRSFMWAEMMTQVHRPVPTKLVFIRNKVLPLSITDDSRERMLKLYKQMFQNAPSLSVTRTCFTGELGAPEEVFNYIELPMIKRGADGLPITDEPLKKTILSLRKLVYGVRDSVKGRNCTEKAWGHVLVKLVDCPESNLFMDKYEKLKEKYNLHNH</sequence>
<name>A0A182NLU6_9DIPT</name>
<dbReference type="AlphaFoldDB" id="A0A182NLU6"/>
<dbReference type="InterPro" id="IPR027417">
    <property type="entry name" value="P-loop_NTPase"/>
</dbReference>
<keyword evidence="5" id="KW-1185">Reference proteome</keyword>
<dbReference type="VEuPathDB" id="VectorBase:ADIR008627"/>
<proteinExistence type="inferred from homology"/>
<keyword evidence="2" id="KW-0866">Nonsense-mediated mRNA decay</keyword>
<evidence type="ECO:0000313" key="5">
    <source>
        <dbReference type="Proteomes" id="UP000075884"/>
    </source>
</evidence>
<evidence type="ECO:0008006" key="6">
    <source>
        <dbReference type="Google" id="ProtNLM"/>
    </source>
</evidence>
<protein>
    <recommendedName>
        <fullName evidence="6">G domain-containing protein</fullName>
    </recommendedName>
</protein>
<dbReference type="Proteomes" id="UP000075884">
    <property type="component" value="Unassembled WGS sequence"/>
</dbReference>
<dbReference type="EnsemblMetazoa" id="ADIR008627-RA">
    <property type="protein sequence ID" value="ADIR008627-PA"/>
    <property type="gene ID" value="ADIR008627"/>
</dbReference>
<feature type="compositionally biased region" description="Polar residues" evidence="3">
    <location>
        <begin position="32"/>
        <end position="47"/>
    </location>
</feature>
<feature type="region of interest" description="Disordered" evidence="3">
    <location>
        <begin position="1"/>
        <end position="72"/>
    </location>
</feature>
<dbReference type="GO" id="GO:0000184">
    <property type="term" value="P:nuclear-transcribed mRNA catabolic process, nonsense-mediated decay"/>
    <property type="evidence" value="ECO:0007669"/>
    <property type="project" value="UniProtKB-KW"/>
</dbReference>
<organism evidence="4 5">
    <name type="scientific">Anopheles dirus</name>
    <dbReference type="NCBI Taxonomy" id="7168"/>
    <lineage>
        <taxon>Eukaryota</taxon>
        <taxon>Metazoa</taxon>
        <taxon>Ecdysozoa</taxon>
        <taxon>Arthropoda</taxon>
        <taxon>Hexapoda</taxon>
        <taxon>Insecta</taxon>
        <taxon>Pterygota</taxon>
        <taxon>Neoptera</taxon>
        <taxon>Endopterygota</taxon>
        <taxon>Diptera</taxon>
        <taxon>Nematocera</taxon>
        <taxon>Culicoidea</taxon>
        <taxon>Culicidae</taxon>
        <taxon>Anophelinae</taxon>
        <taxon>Anopheles</taxon>
    </lineage>
</organism>
<comment type="similarity">
    <text evidence="1">Belongs to the SMG9 family.</text>
</comment>
<dbReference type="SUPFAM" id="SSF52540">
    <property type="entry name" value="P-loop containing nucleoside triphosphate hydrolases"/>
    <property type="match status" value="1"/>
</dbReference>